<dbReference type="PANTHER" id="PTHR13357">
    <property type="entry name" value="SH3 ADAPTER PROTEIN SPIN90 NCK INTERACTING PROTEIN WITH SH3 DOMAIN"/>
    <property type="match status" value="1"/>
</dbReference>
<dbReference type="GO" id="GO:0051666">
    <property type="term" value="P:actin cortical patch localization"/>
    <property type="evidence" value="ECO:0007669"/>
    <property type="project" value="TreeGrafter"/>
</dbReference>
<evidence type="ECO:0000313" key="3">
    <source>
        <dbReference type="EMBL" id="KAF7730711.1"/>
    </source>
</evidence>
<name>A0A8H7BUM6_9FUNG</name>
<sequence length="436" mass="49668">MEDGIIEYVFDNVDDFYAELDDLLRQPFKDVESTTTQYLRFLIRFQKDFIQTSTEIAQVTYRFLDSSFFLEHTTTILSHILHKHSLASSDPDELMFAYSILLYAGREDPRWMKYIISEAYRNKQNRLLRKLLNEIKEFVGGYPCMTVALPLVFEMCKVSKLRKADFDALSPGLLDFLLDLVESTRGDAEESFNYDLIRLILVFNEQFVMTSHSSNRVIEVLTRRIDTTNTFSANLIFMLNRSDDSLVQFLILNLLHSILTCPALYEYFYTNDLYVLVDVILREVCDLGEEKGAERVREAYLLVLKPLLINTQLRQAPYKKSEIHKTLCSMITPALHKPVEPTTQKIVKRILEEWWEKICEHPVAPVLGVDVKNAIIESSQGSNAVARSAAPSPIPSFNSLSISDPPSPKSEAEAPSKEDVALPSADLNRGVVCAGA</sequence>
<dbReference type="AlphaFoldDB" id="A0A8H7BUM6"/>
<accession>A0A8H7BUM6</accession>
<protein>
    <recommendedName>
        <fullName evidence="2">SPIN90/Ldb17 leucine-rich domain-containing protein</fullName>
    </recommendedName>
</protein>
<dbReference type="GO" id="GO:0030479">
    <property type="term" value="C:actin cortical patch"/>
    <property type="evidence" value="ECO:0007669"/>
    <property type="project" value="TreeGrafter"/>
</dbReference>
<dbReference type="Pfam" id="PF09431">
    <property type="entry name" value="SPIN90_LRD"/>
    <property type="match status" value="1"/>
</dbReference>
<feature type="compositionally biased region" description="Basic and acidic residues" evidence="1">
    <location>
        <begin position="410"/>
        <end position="420"/>
    </location>
</feature>
<evidence type="ECO:0000313" key="4">
    <source>
        <dbReference type="Proteomes" id="UP000605846"/>
    </source>
</evidence>
<dbReference type="EMBL" id="JABAYA010000014">
    <property type="protein sequence ID" value="KAF7730711.1"/>
    <property type="molecule type" value="Genomic_DNA"/>
</dbReference>
<dbReference type="PANTHER" id="PTHR13357:SF1">
    <property type="entry name" value="NCK-INTERACTING PROTEIN WITH SH3 DOMAIN"/>
    <property type="match status" value="1"/>
</dbReference>
<reference evidence="3" key="1">
    <citation type="submission" date="2020-01" db="EMBL/GenBank/DDBJ databases">
        <title>Genome Sequencing of Three Apophysomyces-Like Fungal Strains Confirms a Novel Fungal Genus in the Mucoromycota with divergent Burkholderia-like Endosymbiotic Bacteria.</title>
        <authorList>
            <person name="Stajich J.E."/>
            <person name="Macias A.M."/>
            <person name="Carter-House D."/>
            <person name="Lovett B."/>
            <person name="Kasson L.R."/>
            <person name="Berry K."/>
            <person name="Grigoriev I."/>
            <person name="Chang Y."/>
            <person name="Spatafora J."/>
            <person name="Kasson M.T."/>
        </authorList>
    </citation>
    <scope>NUCLEOTIDE SEQUENCE</scope>
    <source>
        <strain evidence="3">NRRL A-21654</strain>
    </source>
</reference>
<evidence type="ECO:0000259" key="2">
    <source>
        <dbReference type="Pfam" id="PF09431"/>
    </source>
</evidence>
<comment type="caution">
    <text evidence="3">The sequence shown here is derived from an EMBL/GenBank/DDBJ whole genome shotgun (WGS) entry which is preliminary data.</text>
</comment>
<dbReference type="GO" id="GO:0006897">
    <property type="term" value="P:endocytosis"/>
    <property type="evidence" value="ECO:0007669"/>
    <property type="project" value="TreeGrafter"/>
</dbReference>
<proteinExistence type="predicted"/>
<gene>
    <name evidence="3" type="ORF">EC973_001660</name>
</gene>
<dbReference type="GO" id="GO:0000147">
    <property type="term" value="P:actin cortical patch assembly"/>
    <property type="evidence" value="ECO:0007669"/>
    <property type="project" value="TreeGrafter"/>
</dbReference>
<feature type="domain" description="SPIN90/Ldb17 leucine-rich" evidence="2">
    <location>
        <begin position="190"/>
        <end position="323"/>
    </location>
</feature>
<dbReference type="OrthoDB" id="445362at2759"/>
<evidence type="ECO:0000256" key="1">
    <source>
        <dbReference type="SAM" id="MobiDB-lite"/>
    </source>
</evidence>
<dbReference type="GO" id="GO:0071933">
    <property type="term" value="F:Arp2/3 complex binding"/>
    <property type="evidence" value="ECO:0007669"/>
    <property type="project" value="TreeGrafter"/>
</dbReference>
<dbReference type="InterPro" id="IPR018556">
    <property type="entry name" value="SPIN90/Ldb17_LRD"/>
</dbReference>
<feature type="region of interest" description="Disordered" evidence="1">
    <location>
        <begin position="396"/>
        <end position="423"/>
    </location>
</feature>
<keyword evidence="4" id="KW-1185">Reference proteome</keyword>
<dbReference type="Proteomes" id="UP000605846">
    <property type="component" value="Unassembled WGS sequence"/>
</dbReference>
<dbReference type="InterPro" id="IPR030125">
    <property type="entry name" value="SPIN90/Ldb17"/>
</dbReference>
<organism evidence="3 4">
    <name type="scientific">Apophysomyces ossiformis</name>
    <dbReference type="NCBI Taxonomy" id="679940"/>
    <lineage>
        <taxon>Eukaryota</taxon>
        <taxon>Fungi</taxon>
        <taxon>Fungi incertae sedis</taxon>
        <taxon>Mucoromycota</taxon>
        <taxon>Mucoromycotina</taxon>
        <taxon>Mucoromycetes</taxon>
        <taxon>Mucorales</taxon>
        <taxon>Mucorineae</taxon>
        <taxon>Mucoraceae</taxon>
        <taxon>Apophysomyces</taxon>
    </lineage>
</organism>